<keyword evidence="2" id="KW-1185">Reference proteome</keyword>
<reference evidence="3" key="1">
    <citation type="submission" date="2022-11" db="UniProtKB">
        <authorList>
            <consortium name="WormBaseParasite"/>
        </authorList>
    </citation>
    <scope>IDENTIFICATION</scope>
</reference>
<sequence length="251" mass="27083">MIATMKNVNPPNTRRKLYPVIGNKALAINLNPERHTPIVSTTQPAEIALAPRNPQVFGGTPTNPAPTTWKIASGSSDKMLSKQCGKSSMVQPTPPTQGKPTFGSIPRISVANAIGDPIPEHHPREVQTIPTAREIILTKNTYAVYPNQQFPAPWEQHIHYNAVPAPYVTTPTDSSGPSSQSSELQLALLVLPPSTTVSMTALDMRAINQSTSAANMVILSKEIASAALIVSPRIVCWNATSRAFQDPYHIP</sequence>
<evidence type="ECO:0000313" key="2">
    <source>
        <dbReference type="Proteomes" id="UP000887565"/>
    </source>
</evidence>
<evidence type="ECO:0000256" key="1">
    <source>
        <dbReference type="SAM" id="MobiDB-lite"/>
    </source>
</evidence>
<proteinExistence type="predicted"/>
<protein>
    <submittedName>
        <fullName evidence="3">Uncharacterized protein</fullName>
    </submittedName>
</protein>
<feature type="region of interest" description="Disordered" evidence="1">
    <location>
        <begin position="85"/>
        <end position="104"/>
    </location>
</feature>
<accession>A0A915HEB4</accession>
<organism evidence="2 3">
    <name type="scientific">Romanomermis culicivorax</name>
    <name type="common">Nematode worm</name>
    <dbReference type="NCBI Taxonomy" id="13658"/>
    <lineage>
        <taxon>Eukaryota</taxon>
        <taxon>Metazoa</taxon>
        <taxon>Ecdysozoa</taxon>
        <taxon>Nematoda</taxon>
        <taxon>Enoplea</taxon>
        <taxon>Dorylaimia</taxon>
        <taxon>Mermithida</taxon>
        <taxon>Mermithoidea</taxon>
        <taxon>Mermithidae</taxon>
        <taxon>Romanomermis</taxon>
    </lineage>
</organism>
<name>A0A915HEB4_ROMCU</name>
<dbReference type="Proteomes" id="UP000887565">
    <property type="component" value="Unplaced"/>
</dbReference>
<dbReference type="WBParaSite" id="nRc.2.0.1.t00397-RA">
    <property type="protein sequence ID" value="nRc.2.0.1.t00397-RA"/>
    <property type="gene ID" value="nRc.2.0.1.g00397"/>
</dbReference>
<evidence type="ECO:0000313" key="3">
    <source>
        <dbReference type="WBParaSite" id="nRc.2.0.1.t00397-RA"/>
    </source>
</evidence>
<dbReference type="AlphaFoldDB" id="A0A915HEB4"/>